<dbReference type="Proteomes" id="UP001629113">
    <property type="component" value="Unassembled WGS sequence"/>
</dbReference>
<proteinExistence type="predicted"/>
<dbReference type="Gene3D" id="4.10.1060.10">
    <property type="entry name" value="Zinc finger, RanBP2-type"/>
    <property type="match status" value="1"/>
</dbReference>
<evidence type="ECO:0000256" key="3">
    <source>
        <dbReference type="ARBA" id="ARBA00022833"/>
    </source>
</evidence>
<evidence type="ECO:0000256" key="2">
    <source>
        <dbReference type="ARBA" id="ARBA00022771"/>
    </source>
</evidence>
<evidence type="ECO:0000259" key="6">
    <source>
        <dbReference type="PROSITE" id="PS50199"/>
    </source>
</evidence>
<dbReference type="PROSITE" id="PS50199">
    <property type="entry name" value="ZF_RANBP2_2"/>
    <property type="match status" value="1"/>
</dbReference>
<dbReference type="InterPro" id="IPR036443">
    <property type="entry name" value="Znf_RanBP2_sf"/>
</dbReference>
<feature type="domain" description="RanBP2-type" evidence="6">
    <location>
        <begin position="40"/>
        <end position="69"/>
    </location>
</feature>
<feature type="region of interest" description="Disordered" evidence="5">
    <location>
        <begin position="1"/>
        <end position="33"/>
    </location>
</feature>
<organism evidence="7 8">
    <name type="scientific">Phlyctema vagabunda</name>
    <dbReference type="NCBI Taxonomy" id="108571"/>
    <lineage>
        <taxon>Eukaryota</taxon>
        <taxon>Fungi</taxon>
        <taxon>Dikarya</taxon>
        <taxon>Ascomycota</taxon>
        <taxon>Pezizomycotina</taxon>
        <taxon>Leotiomycetes</taxon>
        <taxon>Helotiales</taxon>
        <taxon>Dermateaceae</taxon>
        <taxon>Phlyctema</taxon>
    </lineage>
</organism>
<evidence type="ECO:0000256" key="4">
    <source>
        <dbReference type="PROSITE-ProRule" id="PRU00322"/>
    </source>
</evidence>
<feature type="region of interest" description="Disordered" evidence="5">
    <location>
        <begin position="127"/>
        <end position="153"/>
    </location>
</feature>
<evidence type="ECO:0000256" key="5">
    <source>
        <dbReference type="SAM" id="MobiDB-lite"/>
    </source>
</evidence>
<dbReference type="PROSITE" id="PS01358">
    <property type="entry name" value="ZF_RANBP2_1"/>
    <property type="match status" value="1"/>
</dbReference>
<accession>A0ABR4PDV6</accession>
<gene>
    <name evidence="7" type="ORF">PVAG01_07960</name>
</gene>
<keyword evidence="2 4" id="KW-0863">Zinc-finger</keyword>
<dbReference type="EMBL" id="JBFCZG010000006">
    <property type="protein sequence ID" value="KAL3421515.1"/>
    <property type="molecule type" value="Genomic_DNA"/>
</dbReference>
<evidence type="ECO:0000313" key="8">
    <source>
        <dbReference type="Proteomes" id="UP001629113"/>
    </source>
</evidence>
<keyword evidence="1" id="KW-0479">Metal-binding</keyword>
<keyword evidence="8" id="KW-1185">Reference proteome</keyword>
<protein>
    <recommendedName>
        <fullName evidence="6">RanBP2-type domain-containing protein</fullName>
    </recommendedName>
</protein>
<dbReference type="SMART" id="SM00547">
    <property type="entry name" value="ZnF_RBZ"/>
    <property type="match status" value="1"/>
</dbReference>
<reference evidence="7 8" key="1">
    <citation type="submission" date="2024-06" db="EMBL/GenBank/DDBJ databases">
        <title>Complete genome of Phlyctema vagabunda strain 19-DSS-EL-015.</title>
        <authorList>
            <person name="Fiorenzani C."/>
        </authorList>
    </citation>
    <scope>NUCLEOTIDE SEQUENCE [LARGE SCALE GENOMIC DNA]</scope>
    <source>
        <strain evidence="7 8">19-DSS-EL-015</strain>
    </source>
</reference>
<comment type="caution">
    <text evidence="7">The sequence shown here is derived from an EMBL/GenBank/DDBJ whole genome shotgun (WGS) entry which is preliminary data.</text>
</comment>
<feature type="region of interest" description="Disordered" evidence="5">
    <location>
        <begin position="348"/>
        <end position="382"/>
    </location>
</feature>
<name>A0ABR4PDV6_9HELO</name>
<dbReference type="InterPro" id="IPR001876">
    <property type="entry name" value="Znf_RanBP2"/>
</dbReference>
<sequence>MDLRKENARSESGGLLTSRWAAPGSSKSISPARTTSPHYLPGDWACPKCSFLNFASRSMCKVCLTSSDGGRRDAGLADGPQKCEAVNPHTRLPCNTTFARRYDFEQHSKLIHNLSVTVKPEPVSYISPQPSLRHRDAGTAPATRHGGGILTSRWAPRNHAGRQKHINPKEVWTRTVPVTETHSPYPTPSLLDASDLGLPYEVQHCILTIIQRILEEGCYDFAARWIPTVLQTKNWTCSEAVELAVWRQVLPEEIPQRAITPGSHNYLRSGLRDAVLIRNAAAHRHLQTNNELCRMAIQARDLMAMFTDTGREGKFQRLWTELREWETGSRTDEQAARSKLQAALQEISERPMDDMDWSPNSESLQEITEPVQESYEDVMEID</sequence>
<keyword evidence="3" id="KW-0862">Zinc</keyword>
<evidence type="ECO:0000256" key="1">
    <source>
        <dbReference type="ARBA" id="ARBA00022723"/>
    </source>
</evidence>
<dbReference type="SUPFAM" id="SSF90209">
    <property type="entry name" value="Ran binding protein zinc finger-like"/>
    <property type="match status" value="1"/>
</dbReference>
<evidence type="ECO:0000313" key="7">
    <source>
        <dbReference type="EMBL" id="KAL3421515.1"/>
    </source>
</evidence>